<dbReference type="Pfam" id="PF00004">
    <property type="entry name" value="AAA"/>
    <property type="match status" value="1"/>
</dbReference>
<evidence type="ECO:0000313" key="4">
    <source>
        <dbReference type="Proteomes" id="UP000596827"/>
    </source>
</evidence>
<dbReference type="GO" id="GO:0005524">
    <property type="term" value="F:ATP binding"/>
    <property type="evidence" value="ECO:0007669"/>
    <property type="project" value="InterPro"/>
</dbReference>
<dbReference type="PANTHER" id="PTHR23076:SF97">
    <property type="entry name" value="ATP-DEPENDENT ZINC METALLOPROTEASE YME1L1"/>
    <property type="match status" value="1"/>
</dbReference>
<dbReference type="CDD" id="cd19481">
    <property type="entry name" value="RecA-like_protease"/>
    <property type="match status" value="1"/>
</dbReference>
<dbReference type="GO" id="GO:0004176">
    <property type="term" value="F:ATP-dependent peptidase activity"/>
    <property type="evidence" value="ECO:0007669"/>
    <property type="project" value="InterPro"/>
</dbReference>
<keyword evidence="4" id="KW-1185">Reference proteome</keyword>
<dbReference type="EMBL" id="JACORU010000002">
    <property type="protein sequence ID" value="MBC5764262.1"/>
    <property type="molecule type" value="Genomic_DNA"/>
</dbReference>
<dbReference type="SUPFAM" id="SSF140990">
    <property type="entry name" value="FtsH protease domain-like"/>
    <property type="match status" value="1"/>
</dbReference>
<keyword evidence="1" id="KW-0472">Membrane</keyword>
<evidence type="ECO:0000313" key="3">
    <source>
        <dbReference type="EMBL" id="MBC5764262.1"/>
    </source>
</evidence>
<dbReference type="InterPro" id="IPR037219">
    <property type="entry name" value="Peptidase_M41-like"/>
</dbReference>
<dbReference type="GO" id="GO:0030163">
    <property type="term" value="P:protein catabolic process"/>
    <property type="evidence" value="ECO:0007669"/>
    <property type="project" value="TreeGrafter"/>
</dbReference>
<dbReference type="GO" id="GO:0004222">
    <property type="term" value="F:metalloendopeptidase activity"/>
    <property type="evidence" value="ECO:0007669"/>
    <property type="project" value="InterPro"/>
</dbReference>
<comment type="caution">
    <text evidence="3">The sequence shown here is derived from an EMBL/GenBank/DDBJ whole genome shotgun (WGS) entry which is preliminary data.</text>
</comment>
<dbReference type="InterPro" id="IPR000642">
    <property type="entry name" value="Peptidase_M41"/>
</dbReference>
<dbReference type="GO" id="GO:0005886">
    <property type="term" value="C:plasma membrane"/>
    <property type="evidence" value="ECO:0007669"/>
    <property type="project" value="TreeGrafter"/>
</dbReference>
<dbReference type="SUPFAM" id="SSF52540">
    <property type="entry name" value="P-loop containing nucleoside triphosphate hydrolases"/>
    <property type="match status" value="1"/>
</dbReference>
<proteinExistence type="predicted"/>
<feature type="domain" description="AAA+ ATPase" evidence="2">
    <location>
        <begin position="278"/>
        <end position="416"/>
    </location>
</feature>
<dbReference type="Gene3D" id="1.10.8.60">
    <property type="match status" value="1"/>
</dbReference>
<dbReference type="SMART" id="SM00382">
    <property type="entry name" value="AAA"/>
    <property type="match status" value="1"/>
</dbReference>
<dbReference type="Pfam" id="PF01434">
    <property type="entry name" value="Peptidase_M41"/>
    <property type="match status" value="1"/>
</dbReference>
<dbReference type="GO" id="GO:0016887">
    <property type="term" value="F:ATP hydrolysis activity"/>
    <property type="evidence" value="ECO:0007669"/>
    <property type="project" value="InterPro"/>
</dbReference>
<gene>
    <name evidence="3" type="ORF">H8R02_07370</name>
</gene>
<keyword evidence="1" id="KW-1133">Transmembrane helix</keyword>
<reference evidence="3" key="1">
    <citation type="submission" date="2020-08" db="EMBL/GenBank/DDBJ databases">
        <title>Ramlibacter sp. GTP1 16S ribosomal RNA gene genome sequencing and assembly.</title>
        <authorList>
            <person name="Kang M."/>
        </authorList>
    </citation>
    <scope>NUCLEOTIDE SEQUENCE</scope>
    <source>
        <strain evidence="3">GTP1</strain>
    </source>
</reference>
<dbReference type="GO" id="GO:0006508">
    <property type="term" value="P:proteolysis"/>
    <property type="evidence" value="ECO:0007669"/>
    <property type="project" value="InterPro"/>
</dbReference>
<name>A0A923M4X5_9BURK</name>
<protein>
    <submittedName>
        <fullName evidence="3">AAA family ATPase</fullName>
    </submittedName>
</protein>
<evidence type="ECO:0000256" key="1">
    <source>
        <dbReference type="SAM" id="Phobius"/>
    </source>
</evidence>
<feature type="transmembrane region" description="Helical" evidence="1">
    <location>
        <begin position="42"/>
        <end position="63"/>
    </location>
</feature>
<dbReference type="AlphaFoldDB" id="A0A923M4X5"/>
<dbReference type="InterPro" id="IPR027417">
    <property type="entry name" value="P-loop_NTPase"/>
</dbReference>
<dbReference type="Gene3D" id="1.20.58.760">
    <property type="entry name" value="Peptidase M41"/>
    <property type="match status" value="1"/>
</dbReference>
<evidence type="ECO:0000259" key="2">
    <source>
        <dbReference type="SMART" id="SM00382"/>
    </source>
</evidence>
<accession>A0A923M4X5</accession>
<dbReference type="InterPro" id="IPR003593">
    <property type="entry name" value="AAA+_ATPase"/>
</dbReference>
<keyword evidence="1" id="KW-0812">Transmembrane</keyword>
<dbReference type="RefSeq" id="WP_187080740.1">
    <property type="nucleotide sequence ID" value="NZ_JACORU010000002.1"/>
</dbReference>
<dbReference type="PANTHER" id="PTHR23076">
    <property type="entry name" value="METALLOPROTEASE M41 FTSH"/>
    <property type="match status" value="1"/>
</dbReference>
<feature type="transmembrane region" description="Helical" evidence="1">
    <location>
        <begin position="204"/>
        <end position="224"/>
    </location>
</feature>
<dbReference type="Proteomes" id="UP000596827">
    <property type="component" value="Unassembled WGS sequence"/>
</dbReference>
<sequence>MSDLSTSKDNAEAAPASSAANPWLALKKVGARLSDWFSIQSLFVKAMLVAVAVMIPATGMYSFRLYQKQAAVAEQLAQMANTDAGSEALWTLNDKLPVVFGSGSVLGFLETKPVDRITVVYKPLMWNISERIILIESQGRQYAYYPSDMETKIFTDRAVTAPWGAKMVFVPRQELSEKSLQMLERLDERFGSARPQSEKDGWKAGVSGVLSAALTIGLLGFLAFQLKGQFKSLKFIEPAQVQGSLDDLVGMDDIKAEVFQIKDQYERRAEYAAYGISKPFNVMFSGPAGTGKTKLASYLAKELGLPILFHSAANLETGYVAGGSNTLGRISAMAKRRKKCIVFLDEAQDLFMKRGGHRKFDDDTQNMLLAILDGVRTKTEGEIIWIVASNFNSESMQMDEAMLRRFQMKVDFRLPNKEEREAIIQHYLAQRADKVEPELDLRHLVEVTEGRSPADLETIVNQAGITAVQSGELISDATLFQAAERVLVGNVNTNTTKERERDRRIIAIHEWGHFLVDFEQERRKCGGDWDQILADMKTLKISLKANPRNNALGFVFHKQGANLLKTKSDIEHDVRVLLGGMANEELFFGEEGTTNGAHNDITRVTKLLHHAVAEMGMYRKTRLNFGALAAEGNARSVDDETKAIMEMQSERLYGETKATLSRLKPLTEHLAGKLMEAGEMSLREALEEIRSFEAAMFSFNTKVGLNGTAPATMDPGSSPG</sequence>
<dbReference type="Gene3D" id="3.40.50.300">
    <property type="entry name" value="P-loop containing nucleotide triphosphate hydrolases"/>
    <property type="match status" value="1"/>
</dbReference>
<organism evidence="3 4">
    <name type="scientific">Ramlibacter albus</name>
    <dbReference type="NCBI Taxonomy" id="2079448"/>
    <lineage>
        <taxon>Bacteria</taxon>
        <taxon>Pseudomonadati</taxon>
        <taxon>Pseudomonadota</taxon>
        <taxon>Betaproteobacteria</taxon>
        <taxon>Burkholderiales</taxon>
        <taxon>Comamonadaceae</taxon>
        <taxon>Ramlibacter</taxon>
    </lineage>
</organism>
<dbReference type="InterPro" id="IPR003959">
    <property type="entry name" value="ATPase_AAA_core"/>
</dbReference>